<dbReference type="Proteomes" id="UP000823775">
    <property type="component" value="Unassembled WGS sequence"/>
</dbReference>
<dbReference type="InterPro" id="IPR036259">
    <property type="entry name" value="MFS_trans_sf"/>
</dbReference>
<keyword evidence="4 8" id="KW-1133">Transmembrane helix</keyword>
<feature type="transmembrane region" description="Helical" evidence="8">
    <location>
        <begin position="337"/>
        <end position="360"/>
    </location>
</feature>
<feature type="transmembrane region" description="Helical" evidence="8">
    <location>
        <begin position="208"/>
        <end position="227"/>
    </location>
</feature>
<keyword evidence="5 8" id="KW-0472">Membrane</keyword>
<feature type="transmembrane region" description="Helical" evidence="8">
    <location>
        <begin position="532"/>
        <end position="553"/>
    </location>
</feature>
<feature type="transmembrane region" description="Helical" evidence="8">
    <location>
        <begin position="413"/>
        <end position="431"/>
    </location>
</feature>
<comment type="similarity">
    <text evidence="6">Belongs to the major facilitator superfamily. Phosphate:H(+) symporter (TC 2.A.1.9) family.</text>
</comment>
<keyword evidence="10" id="KW-1185">Reference proteome</keyword>
<dbReference type="PROSITE" id="PS01022">
    <property type="entry name" value="PTR2_1"/>
    <property type="match status" value="1"/>
</dbReference>
<keyword evidence="3 8" id="KW-0812">Transmembrane</keyword>
<feature type="transmembrane region" description="Helical" evidence="8">
    <location>
        <begin position="70"/>
        <end position="92"/>
    </location>
</feature>
<organism evidence="9 10">
    <name type="scientific">Datura stramonium</name>
    <name type="common">Jimsonweed</name>
    <name type="synonym">Common thornapple</name>
    <dbReference type="NCBI Taxonomy" id="4076"/>
    <lineage>
        <taxon>Eukaryota</taxon>
        <taxon>Viridiplantae</taxon>
        <taxon>Streptophyta</taxon>
        <taxon>Embryophyta</taxon>
        <taxon>Tracheophyta</taxon>
        <taxon>Spermatophyta</taxon>
        <taxon>Magnoliopsida</taxon>
        <taxon>eudicotyledons</taxon>
        <taxon>Gunneridae</taxon>
        <taxon>Pentapetalae</taxon>
        <taxon>asterids</taxon>
        <taxon>lamiids</taxon>
        <taxon>Solanales</taxon>
        <taxon>Solanaceae</taxon>
        <taxon>Solanoideae</taxon>
        <taxon>Datureae</taxon>
        <taxon>Datura</taxon>
    </lineage>
</organism>
<dbReference type="Gene3D" id="1.20.1250.20">
    <property type="entry name" value="MFS general substrate transporter like domains"/>
    <property type="match status" value="1"/>
</dbReference>
<comment type="subcellular location">
    <subcellularLocation>
        <location evidence="1">Membrane</location>
        <topology evidence="1">Multi-pass membrane protein</topology>
    </subcellularLocation>
</comment>
<feature type="transmembrane region" description="Helical" evidence="8">
    <location>
        <begin position="372"/>
        <end position="392"/>
    </location>
</feature>
<feature type="transmembrane region" description="Helical" evidence="8">
    <location>
        <begin position="98"/>
        <end position="118"/>
    </location>
</feature>
<feature type="transmembrane region" description="Helical" evidence="8">
    <location>
        <begin position="491"/>
        <end position="512"/>
    </location>
</feature>
<dbReference type="PANTHER" id="PTHR11654">
    <property type="entry name" value="OLIGOPEPTIDE TRANSPORTER-RELATED"/>
    <property type="match status" value="1"/>
</dbReference>
<evidence type="ECO:0000313" key="10">
    <source>
        <dbReference type="Proteomes" id="UP000823775"/>
    </source>
</evidence>
<feature type="transmembrane region" description="Helical" evidence="8">
    <location>
        <begin position="181"/>
        <end position="202"/>
    </location>
</feature>
<name>A0ABS8S760_DATST</name>
<comment type="caution">
    <text evidence="9">The sequence shown here is derived from an EMBL/GenBank/DDBJ whole genome shotgun (WGS) entry which is preliminary data.</text>
</comment>
<dbReference type="SUPFAM" id="SSF103473">
    <property type="entry name" value="MFS general substrate transporter"/>
    <property type="match status" value="2"/>
</dbReference>
<evidence type="ECO:0000256" key="6">
    <source>
        <dbReference type="ARBA" id="ARBA00044504"/>
    </source>
</evidence>
<comment type="similarity">
    <text evidence="2">Belongs to the major facilitator superfamily. Proton-dependent oligopeptide transporter (POT/PTR) (TC 2.A.17) family.</text>
</comment>
<feature type="region of interest" description="Disordered" evidence="7">
    <location>
        <begin position="1"/>
        <end position="20"/>
    </location>
</feature>
<dbReference type="InterPro" id="IPR018456">
    <property type="entry name" value="PTR2_symporter_CS"/>
</dbReference>
<evidence type="ECO:0000256" key="3">
    <source>
        <dbReference type="ARBA" id="ARBA00022692"/>
    </source>
</evidence>
<gene>
    <name evidence="9" type="ORF">HAX54_023895</name>
</gene>
<dbReference type="Pfam" id="PF00854">
    <property type="entry name" value="PTR2"/>
    <property type="match status" value="1"/>
</dbReference>
<evidence type="ECO:0000256" key="8">
    <source>
        <dbReference type="SAM" id="Phobius"/>
    </source>
</evidence>
<dbReference type="EMBL" id="JACEIK010000290">
    <property type="protein sequence ID" value="MCD7454181.1"/>
    <property type="molecule type" value="Genomic_DNA"/>
</dbReference>
<evidence type="ECO:0000256" key="7">
    <source>
        <dbReference type="SAM" id="MobiDB-lite"/>
    </source>
</evidence>
<sequence>MVKSVQFVDEGAPNHHVPSSSTNNNGGWISFPFIIGSMTGLSVAAAGWNNNLIVYLIEEFNMNSVSAAKVYNMANGCSTIFPILGAVIADSFLGCFSVIWISSFISLLGVLLLTFTAATEKLRPPKCLDGSNECRNASTFHLTILYAALALAYLGNGGTRFTIGSMGANQFHKPNHQAIFFNWYTFALYTSNVVGSTVLLYIEDNVSWVLGFAICVAFNILGLAIFLSGRRFYRHIEAQQESPFMSLVRVVVAAIRKHREPLCLGGENHYHGMKQQGSATTTDLTNPTKFFRFLNRAALVTEGDKTKDTDSVIAEPWKLCTVQQVEDLKILIKLFPIWTTGLLLCTPLVIQASLAILQALKMDRHLGSNFNIPAGSVIVFTLISTCITITFTDRVLFPLLTRRIRASPTPLQRVGIGHVLTVISLAFSALVESKRLKLAKSHHQTGVVVPMSVFWLAPQLAITGIGLAFHSPGYVGFYYQEFPGSLKSTSTAVVAVFVGAAFYLGNGVMDLVQRATGWLPDNIDNGRLDNVFWVICVLGAVNFVYYLVCASLYEYKNVHQELNTSTVKIDRN</sequence>
<reference evidence="9 10" key="1">
    <citation type="journal article" date="2021" name="BMC Genomics">
        <title>Datura genome reveals duplications of psychoactive alkaloid biosynthetic genes and high mutation rate following tissue culture.</title>
        <authorList>
            <person name="Rajewski A."/>
            <person name="Carter-House D."/>
            <person name="Stajich J."/>
            <person name="Litt A."/>
        </authorList>
    </citation>
    <scope>NUCLEOTIDE SEQUENCE [LARGE SCALE GENOMIC DNA]</scope>
    <source>
        <strain evidence="9">AR-01</strain>
    </source>
</reference>
<evidence type="ECO:0000256" key="2">
    <source>
        <dbReference type="ARBA" id="ARBA00005982"/>
    </source>
</evidence>
<protein>
    <submittedName>
        <fullName evidence="9">Uncharacterized protein</fullName>
    </submittedName>
</protein>
<feature type="transmembrane region" description="Helical" evidence="8">
    <location>
        <begin position="28"/>
        <end position="49"/>
    </location>
</feature>
<evidence type="ECO:0000256" key="5">
    <source>
        <dbReference type="ARBA" id="ARBA00023136"/>
    </source>
</evidence>
<dbReference type="InterPro" id="IPR000109">
    <property type="entry name" value="POT_fam"/>
</dbReference>
<evidence type="ECO:0000256" key="1">
    <source>
        <dbReference type="ARBA" id="ARBA00004141"/>
    </source>
</evidence>
<accession>A0ABS8S760</accession>
<evidence type="ECO:0000256" key="4">
    <source>
        <dbReference type="ARBA" id="ARBA00022989"/>
    </source>
</evidence>
<proteinExistence type="inferred from homology"/>
<evidence type="ECO:0000313" key="9">
    <source>
        <dbReference type="EMBL" id="MCD7454181.1"/>
    </source>
</evidence>
<feature type="transmembrane region" description="Helical" evidence="8">
    <location>
        <begin position="451"/>
        <end position="479"/>
    </location>
</feature>